<evidence type="ECO:0000313" key="1">
    <source>
        <dbReference type="EMBL" id="KJK67350.1"/>
    </source>
</evidence>
<accession>A0A0F0II16</accession>
<name>A0A0F0II16_ASPPU</name>
<proteinExistence type="predicted"/>
<reference evidence="1 2" key="1">
    <citation type="submission" date="2015-02" db="EMBL/GenBank/DDBJ databases">
        <title>Draft genome sequence of Aspergillus parasiticus SU-1.</title>
        <authorList>
            <person name="Yu J."/>
            <person name="Fedorova N."/>
            <person name="Yin Y."/>
            <person name="Losada L."/>
            <person name="Zafar N."/>
            <person name="Taujale R."/>
            <person name="Ehrlich K.C."/>
            <person name="Bhatnagar D."/>
            <person name="Cleveland T.E."/>
            <person name="Bennett J.W."/>
            <person name="Nierman W.C."/>
        </authorList>
    </citation>
    <scope>NUCLEOTIDE SEQUENCE [LARGE SCALE GENOMIC DNA]</scope>
    <source>
        <strain evidence="2">ATCC 56775 / NRRL 5862 / SRRC 143 / SU-1</strain>
    </source>
</reference>
<dbReference type="Proteomes" id="UP000033540">
    <property type="component" value="Unassembled WGS sequence"/>
</dbReference>
<gene>
    <name evidence="1" type="ORF">P875_00117258</name>
</gene>
<sequence>MPFPILNSTEIDIPLPRYQCFNSSICVPGATTLSVSQMVPRKAPRIITTTTVPGLLREVAKAAITLGKTGVPVTASINALSREEKCVYTYVVIIGTPPTKAQTAKPASIQGPTSSEAPTSLALEGDVAPVPGLGDTIHLPGGPTTVVGHW</sequence>
<dbReference type="AlphaFoldDB" id="A0A0F0II16"/>
<evidence type="ECO:0000313" key="2">
    <source>
        <dbReference type="Proteomes" id="UP000033540"/>
    </source>
</evidence>
<organism evidence="1 2">
    <name type="scientific">Aspergillus parasiticus (strain ATCC 56775 / NRRL 5862 / SRRC 143 / SU-1)</name>
    <dbReference type="NCBI Taxonomy" id="1403190"/>
    <lineage>
        <taxon>Eukaryota</taxon>
        <taxon>Fungi</taxon>
        <taxon>Dikarya</taxon>
        <taxon>Ascomycota</taxon>
        <taxon>Pezizomycotina</taxon>
        <taxon>Eurotiomycetes</taxon>
        <taxon>Eurotiomycetidae</taxon>
        <taxon>Eurotiales</taxon>
        <taxon>Aspergillaceae</taxon>
        <taxon>Aspergillus</taxon>
        <taxon>Aspergillus subgen. Circumdati</taxon>
    </lineage>
</organism>
<dbReference type="EMBL" id="JZEE01000197">
    <property type="protein sequence ID" value="KJK67350.1"/>
    <property type="molecule type" value="Genomic_DNA"/>
</dbReference>
<dbReference type="OrthoDB" id="5425247at2759"/>
<comment type="caution">
    <text evidence="1">The sequence shown here is derived from an EMBL/GenBank/DDBJ whole genome shotgun (WGS) entry which is preliminary data.</text>
</comment>
<protein>
    <submittedName>
        <fullName evidence="1">Uncharacterized protein</fullName>
    </submittedName>
</protein>